<name>A0A6J2XK78_SITOR</name>
<evidence type="ECO:0000256" key="4">
    <source>
        <dbReference type="PIRNR" id="PIRNR011789"/>
    </source>
</evidence>
<dbReference type="CDD" id="cd22363">
    <property type="entry name" value="tRNA-intron_lyase_C"/>
    <property type="match status" value="1"/>
</dbReference>
<dbReference type="GO" id="GO:0000213">
    <property type="term" value="F:tRNA-intron lyase activity"/>
    <property type="evidence" value="ECO:0007669"/>
    <property type="project" value="UniProtKB-UniRule"/>
</dbReference>
<dbReference type="Gene3D" id="3.40.1350.10">
    <property type="match status" value="1"/>
</dbReference>
<dbReference type="RefSeq" id="XP_030751908.1">
    <property type="nucleotide sequence ID" value="XM_030896048.1"/>
</dbReference>
<feature type="domain" description="tRNA intron endonuclease catalytic" evidence="6">
    <location>
        <begin position="178"/>
        <end position="264"/>
    </location>
</feature>
<dbReference type="OrthoDB" id="10249562at2759"/>
<dbReference type="GO" id="GO:0003676">
    <property type="term" value="F:nucleic acid binding"/>
    <property type="evidence" value="ECO:0007669"/>
    <property type="project" value="InterPro"/>
</dbReference>
<dbReference type="InterPro" id="IPR036167">
    <property type="entry name" value="tRNA_intron_Endo_cat-like_sf"/>
</dbReference>
<gene>
    <name evidence="8" type="primary">LOC115879299</name>
</gene>
<dbReference type="SUPFAM" id="SSF53032">
    <property type="entry name" value="tRNA-intron endonuclease catalytic domain-like"/>
    <property type="match status" value="1"/>
</dbReference>
<dbReference type="AlphaFoldDB" id="A0A6J2XK78"/>
<dbReference type="InterPro" id="IPR006677">
    <property type="entry name" value="tRNA_intron_Endonuc_cat-like"/>
</dbReference>
<evidence type="ECO:0000313" key="7">
    <source>
        <dbReference type="Proteomes" id="UP000504635"/>
    </source>
</evidence>
<comment type="similarity">
    <text evidence="1 4">Belongs to the tRNA-intron endonuclease family.</text>
</comment>
<dbReference type="EC" id="4.6.1.16" evidence="4"/>
<keyword evidence="8" id="KW-0255">Endonuclease</keyword>
<dbReference type="Proteomes" id="UP000504635">
    <property type="component" value="Unplaced"/>
</dbReference>
<evidence type="ECO:0000313" key="8">
    <source>
        <dbReference type="RefSeq" id="XP_030751908.1"/>
    </source>
</evidence>
<keyword evidence="2 4" id="KW-0819">tRNA processing</keyword>
<evidence type="ECO:0000256" key="2">
    <source>
        <dbReference type="ARBA" id="ARBA00022694"/>
    </source>
</evidence>
<dbReference type="PANTHER" id="PTHR21227">
    <property type="entry name" value="TRNA-SPLICING ENDONUCLEASE SUBUNIT SEN2"/>
    <property type="match status" value="1"/>
</dbReference>
<keyword evidence="3 4" id="KW-0456">Lyase</keyword>
<dbReference type="GO" id="GO:0005737">
    <property type="term" value="C:cytoplasm"/>
    <property type="evidence" value="ECO:0007669"/>
    <property type="project" value="TreeGrafter"/>
</dbReference>
<comment type="function">
    <text evidence="4">Constitutes one of the two catalytic subunit of the tRNA-splicing endonuclease complex, a complex responsible for identification and cleavage of the splice sites in pre-tRNA. It cleaves pre-tRNA at the 5'- and 3'-splice sites to release the intron. The products are an intron and two tRNA half-molecules bearing 2',3'-cyclic phosphate and 5'-OH termini. There are no conserved sequences at the splice sites, but the intron is invariably located at the same site in the gene, placing the splice sites an invariant distance from the constant structural features of the tRNA body.</text>
</comment>
<organism evidence="7 8">
    <name type="scientific">Sitophilus oryzae</name>
    <name type="common">Rice weevil</name>
    <name type="synonym">Curculio oryzae</name>
    <dbReference type="NCBI Taxonomy" id="7048"/>
    <lineage>
        <taxon>Eukaryota</taxon>
        <taxon>Metazoa</taxon>
        <taxon>Ecdysozoa</taxon>
        <taxon>Arthropoda</taxon>
        <taxon>Hexapoda</taxon>
        <taxon>Insecta</taxon>
        <taxon>Pterygota</taxon>
        <taxon>Neoptera</taxon>
        <taxon>Endopterygota</taxon>
        <taxon>Coleoptera</taxon>
        <taxon>Polyphaga</taxon>
        <taxon>Cucujiformia</taxon>
        <taxon>Curculionidae</taxon>
        <taxon>Dryophthorinae</taxon>
        <taxon>Sitophilus</taxon>
    </lineage>
</organism>
<protein>
    <recommendedName>
        <fullName evidence="4">tRNA-splicing endonuclease subunit Sen2</fullName>
        <ecNumber evidence="4">4.6.1.16</ecNumber>
    </recommendedName>
</protein>
<dbReference type="Pfam" id="PF01974">
    <property type="entry name" value="tRNA_int_endo"/>
    <property type="match status" value="1"/>
</dbReference>
<reference evidence="8" key="1">
    <citation type="submission" date="2025-08" db="UniProtKB">
        <authorList>
            <consortium name="RefSeq"/>
        </authorList>
    </citation>
    <scope>IDENTIFICATION</scope>
    <source>
        <tissue evidence="8">Gonads</tissue>
    </source>
</reference>
<proteinExistence type="inferred from homology"/>
<evidence type="ECO:0000256" key="1">
    <source>
        <dbReference type="ARBA" id="ARBA00008078"/>
    </source>
</evidence>
<dbReference type="InterPro" id="IPR011856">
    <property type="entry name" value="tRNA_endonuc-like_dom_sf"/>
</dbReference>
<accession>A0A6J2XK78</accession>
<dbReference type="InterPro" id="IPR016589">
    <property type="entry name" value="tRNA_splic_SEN2"/>
</dbReference>
<evidence type="ECO:0000256" key="5">
    <source>
        <dbReference type="PIRSR" id="PIRSR011789-1"/>
    </source>
</evidence>
<dbReference type="GeneID" id="115879299"/>
<dbReference type="PIRSF" id="PIRSF011789">
    <property type="entry name" value="tRNA_splic_SEN2"/>
    <property type="match status" value="1"/>
</dbReference>
<dbReference type="InterPro" id="IPR006676">
    <property type="entry name" value="tRNA_splic"/>
</dbReference>
<dbReference type="PANTHER" id="PTHR21227:SF0">
    <property type="entry name" value="TRNA-SPLICING ENDONUCLEASE SUBUNIT SEN2"/>
    <property type="match status" value="1"/>
</dbReference>
<feature type="active site" evidence="5">
    <location>
        <position position="205"/>
    </location>
</feature>
<dbReference type="GO" id="GO:0000379">
    <property type="term" value="P:tRNA-type intron splice site recognition and cleavage"/>
    <property type="evidence" value="ECO:0007669"/>
    <property type="project" value="TreeGrafter"/>
</dbReference>
<keyword evidence="8" id="KW-0378">Hydrolase</keyword>
<evidence type="ECO:0000259" key="6">
    <source>
        <dbReference type="Pfam" id="PF01974"/>
    </source>
</evidence>
<keyword evidence="7" id="KW-1185">Reference proteome</keyword>
<feature type="active site" evidence="5">
    <location>
        <position position="213"/>
    </location>
</feature>
<dbReference type="GO" id="GO:0000214">
    <property type="term" value="C:tRNA-intron endonuclease complex"/>
    <property type="evidence" value="ECO:0007669"/>
    <property type="project" value="UniProtKB-UniRule"/>
</dbReference>
<feature type="active site" evidence="5">
    <location>
        <position position="249"/>
    </location>
</feature>
<sequence>MAIEPKLKRHCKLHQNLQFPVIITKNNSIEKAKGVFNGFSVSIGNTEDINILISMGNFGKANFSRSYPQFVKANESKIIRDRQLKHRKYFSIQGELLNKKKPDKLIVIPDSDSENDYFINLKPEFKLDYSEIVEKVWLSLEEAFFLSSVIKCLSVTYKNEYLNIDQMWDLFSKLQHNFIRNYLVYYYYRSKNWVVKPGIKFGVLYKQGPSYYHASYIILLESIDKTEADRNFDSVSLLGLNRLCESTAKELIICRVKLPKEVTYNNLENIDIQEILVQRWIPSEKHDN</sequence>
<evidence type="ECO:0000256" key="3">
    <source>
        <dbReference type="ARBA" id="ARBA00023239"/>
    </source>
</evidence>
<dbReference type="CTD" id="80746"/>
<keyword evidence="8" id="KW-0540">Nuclease</keyword>